<sequence>MANAAEIFFNHSYPPRKPLNYQVIFQKLFLNAIIFWPVSQVEQIGRSLGLVATDTINNVRFTVHLVLTTHSNLDHERFAIGQFFLATLHSLNSVQLYDNAQQPTAVARPAHVEMYLTASIAPFPPHEFHGLCFSFSYFCDQMSHVPVTNNETWTNYWHNKELLFIAHPHSKQDSGPHSQYWFLSYPRNPTTEGLIQADITRAYSPCQPYEYNKSYLVRARVKQMKPGTGTPYLEFLCVLRTVPQLSEFYKLTTKKELEALMKFETIPQTITTIHRSDFALNQQHSTIQNRNYSPPNHFIFQHSHPSPSPPRSYPNPNPPRPPPSPPPQPQPPEPRLSKPLPERQWSHQEEVANGIRCSLEETQYITTPFRRKDGGSGNVCYEEQKLLAFVGENGIDPKSFVPSKIDDYEFDADQAAFITRYKQKFGILG</sequence>
<name>A0ABQ9XKH0_9EUKA</name>
<accession>A0ABQ9XKH0</accession>
<evidence type="ECO:0000313" key="3">
    <source>
        <dbReference type="Proteomes" id="UP001281761"/>
    </source>
</evidence>
<proteinExistence type="predicted"/>
<keyword evidence="3" id="KW-1185">Reference proteome</keyword>
<dbReference type="Proteomes" id="UP001281761">
    <property type="component" value="Unassembled WGS sequence"/>
</dbReference>
<comment type="caution">
    <text evidence="2">The sequence shown here is derived from an EMBL/GenBank/DDBJ whole genome shotgun (WGS) entry which is preliminary data.</text>
</comment>
<organism evidence="2 3">
    <name type="scientific">Blattamonas nauphoetae</name>
    <dbReference type="NCBI Taxonomy" id="2049346"/>
    <lineage>
        <taxon>Eukaryota</taxon>
        <taxon>Metamonada</taxon>
        <taxon>Preaxostyla</taxon>
        <taxon>Oxymonadida</taxon>
        <taxon>Blattamonas</taxon>
    </lineage>
</organism>
<feature type="compositionally biased region" description="Pro residues" evidence="1">
    <location>
        <begin position="306"/>
        <end position="334"/>
    </location>
</feature>
<evidence type="ECO:0000313" key="2">
    <source>
        <dbReference type="EMBL" id="KAK2952219.1"/>
    </source>
</evidence>
<protein>
    <submittedName>
        <fullName evidence="2">Uncharacterized protein</fullName>
    </submittedName>
</protein>
<gene>
    <name evidence="2" type="ORF">BLNAU_12778</name>
</gene>
<reference evidence="2 3" key="1">
    <citation type="journal article" date="2022" name="bioRxiv">
        <title>Genomics of Preaxostyla Flagellates Illuminates Evolutionary Transitions and the Path Towards Mitochondrial Loss.</title>
        <authorList>
            <person name="Novak L.V.F."/>
            <person name="Treitli S.C."/>
            <person name="Pyrih J."/>
            <person name="Halakuc P."/>
            <person name="Pipaliya S.V."/>
            <person name="Vacek V."/>
            <person name="Brzon O."/>
            <person name="Soukal P."/>
            <person name="Eme L."/>
            <person name="Dacks J.B."/>
            <person name="Karnkowska A."/>
            <person name="Elias M."/>
            <person name="Hampl V."/>
        </authorList>
    </citation>
    <scope>NUCLEOTIDE SEQUENCE [LARGE SCALE GENOMIC DNA]</scope>
    <source>
        <strain evidence="2">NAU3</strain>
        <tissue evidence="2">Gut</tissue>
    </source>
</reference>
<evidence type="ECO:0000256" key="1">
    <source>
        <dbReference type="SAM" id="MobiDB-lite"/>
    </source>
</evidence>
<feature type="compositionally biased region" description="Basic and acidic residues" evidence="1">
    <location>
        <begin position="340"/>
        <end position="349"/>
    </location>
</feature>
<feature type="region of interest" description="Disordered" evidence="1">
    <location>
        <begin position="288"/>
        <end position="349"/>
    </location>
</feature>
<dbReference type="EMBL" id="JARBJD010000106">
    <property type="protein sequence ID" value="KAK2952219.1"/>
    <property type="molecule type" value="Genomic_DNA"/>
</dbReference>